<dbReference type="AlphaFoldDB" id="A0A6G4XIZ9"/>
<gene>
    <name evidence="4" type="ORF">G6045_14270</name>
</gene>
<dbReference type="EMBL" id="JAAKZW010000046">
    <property type="protein sequence ID" value="NGO76820.1"/>
    <property type="molecule type" value="Genomic_DNA"/>
</dbReference>
<dbReference type="GO" id="GO:0005524">
    <property type="term" value="F:ATP binding"/>
    <property type="evidence" value="ECO:0007669"/>
    <property type="project" value="UniProtKB-KW"/>
</dbReference>
<dbReference type="InterPro" id="IPR003594">
    <property type="entry name" value="HATPase_dom"/>
</dbReference>
<keyword evidence="1" id="KW-0808">Transferase</keyword>
<keyword evidence="4" id="KW-0067">ATP-binding</keyword>
<evidence type="ECO:0000313" key="5">
    <source>
        <dbReference type="Proteomes" id="UP000481109"/>
    </source>
</evidence>
<comment type="caution">
    <text evidence="4">The sequence shown here is derived from an EMBL/GenBank/DDBJ whole genome shotgun (WGS) entry which is preliminary data.</text>
</comment>
<name>A0A6G4XIZ9_9ACTN</name>
<keyword evidence="4" id="KW-0547">Nucleotide-binding</keyword>
<dbReference type="RefSeq" id="WP_165332309.1">
    <property type="nucleotide sequence ID" value="NZ_JAAKZW010000046.1"/>
</dbReference>
<evidence type="ECO:0000256" key="1">
    <source>
        <dbReference type="ARBA" id="ARBA00022527"/>
    </source>
</evidence>
<feature type="region of interest" description="Disordered" evidence="2">
    <location>
        <begin position="1"/>
        <end position="28"/>
    </location>
</feature>
<dbReference type="Proteomes" id="UP000481109">
    <property type="component" value="Unassembled WGS sequence"/>
</dbReference>
<dbReference type="InterPro" id="IPR036890">
    <property type="entry name" value="HATPase_C_sf"/>
</dbReference>
<dbReference type="SUPFAM" id="SSF55874">
    <property type="entry name" value="ATPase domain of HSP90 chaperone/DNA topoisomerase II/histidine kinase"/>
    <property type="match status" value="1"/>
</dbReference>
<evidence type="ECO:0000256" key="2">
    <source>
        <dbReference type="SAM" id="MobiDB-lite"/>
    </source>
</evidence>
<proteinExistence type="predicted"/>
<sequence>MRTRARTHRRSARVEYSLPRDPSSPGRARKLTSAFLARAQGRTAGVSTERADDAALIVSELVTNATRHGRSPCRLRLRVADDLVVVEVYDSSPAQPRIRALTDDGEHGRGLAMVRHLARHLDVTSAAGGGKTVRAILAG</sequence>
<reference evidence="4 5" key="1">
    <citation type="submission" date="2020-02" db="EMBL/GenBank/DDBJ databases">
        <title>Whole-genome analyses of novel actinobacteria.</title>
        <authorList>
            <person name="Sahin N."/>
            <person name="Tokatli A."/>
        </authorList>
    </citation>
    <scope>NUCLEOTIDE SEQUENCE [LARGE SCALE GENOMIC DNA]</scope>
    <source>
        <strain evidence="4 5">YC504</strain>
    </source>
</reference>
<dbReference type="CDD" id="cd16936">
    <property type="entry name" value="HATPase_RsbW-like"/>
    <property type="match status" value="1"/>
</dbReference>
<feature type="compositionally biased region" description="Basic residues" evidence="2">
    <location>
        <begin position="1"/>
        <end position="11"/>
    </location>
</feature>
<dbReference type="GO" id="GO:0004674">
    <property type="term" value="F:protein serine/threonine kinase activity"/>
    <property type="evidence" value="ECO:0007669"/>
    <property type="project" value="UniProtKB-KW"/>
</dbReference>
<dbReference type="Gene3D" id="3.30.565.10">
    <property type="entry name" value="Histidine kinase-like ATPase, C-terminal domain"/>
    <property type="match status" value="1"/>
</dbReference>
<dbReference type="PANTHER" id="PTHR35526">
    <property type="entry name" value="ANTI-SIGMA-F FACTOR RSBW-RELATED"/>
    <property type="match status" value="1"/>
</dbReference>
<protein>
    <submittedName>
        <fullName evidence="4">ATP-binding protein</fullName>
    </submittedName>
</protein>
<keyword evidence="1" id="KW-0418">Kinase</keyword>
<keyword evidence="5" id="KW-1185">Reference proteome</keyword>
<evidence type="ECO:0000313" key="4">
    <source>
        <dbReference type="EMBL" id="NGO76820.1"/>
    </source>
</evidence>
<dbReference type="InterPro" id="IPR050267">
    <property type="entry name" value="Anti-sigma-factor_SerPK"/>
</dbReference>
<dbReference type="Pfam" id="PF13581">
    <property type="entry name" value="HATPase_c_2"/>
    <property type="match status" value="1"/>
</dbReference>
<dbReference type="PANTHER" id="PTHR35526:SF3">
    <property type="entry name" value="ANTI-SIGMA-F FACTOR RSBW"/>
    <property type="match status" value="1"/>
</dbReference>
<accession>A0A6G4XIZ9</accession>
<evidence type="ECO:0000259" key="3">
    <source>
        <dbReference type="Pfam" id="PF13581"/>
    </source>
</evidence>
<keyword evidence="1" id="KW-0723">Serine/threonine-protein kinase</keyword>
<organism evidence="4 5">
    <name type="scientific">Streptomyces mesophilus</name>
    <dbReference type="NCBI Taxonomy" id="1775132"/>
    <lineage>
        <taxon>Bacteria</taxon>
        <taxon>Bacillati</taxon>
        <taxon>Actinomycetota</taxon>
        <taxon>Actinomycetes</taxon>
        <taxon>Kitasatosporales</taxon>
        <taxon>Streptomycetaceae</taxon>
        <taxon>Streptomyces</taxon>
    </lineage>
</organism>
<feature type="domain" description="Histidine kinase/HSP90-like ATPase" evidence="3">
    <location>
        <begin position="24"/>
        <end position="136"/>
    </location>
</feature>